<gene>
    <name evidence="1" type="ORF">IM880_12920</name>
</gene>
<name>A0AAW4P1A9_9GAMM</name>
<proteinExistence type="predicted"/>
<protein>
    <submittedName>
        <fullName evidence="1">DUF1320 domain-containing protein</fullName>
    </submittedName>
</protein>
<dbReference type="RefSeq" id="WP_219679889.1">
    <property type="nucleotide sequence ID" value="NZ_JAESHX010000059.1"/>
</dbReference>
<organism evidence="1 2">
    <name type="scientific">Pectobacterium polaris</name>
    <dbReference type="NCBI Taxonomy" id="2042057"/>
    <lineage>
        <taxon>Bacteria</taxon>
        <taxon>Pseudomonadati</taxon>
        <taxon>Pseudomonadota</taxon>
        <taxon>Gammaproteobacteria</taxon>
        <taxon>Enterobacterales</taxon>
        <taxon>Pectobacteriaceae</taxon>
        <taxon>Pectobacterium</taxon>
    </lineage>
</organism>
<comment type="caution">
    <text evidence="1">The sequence shown here is derived from an EMBL/GenBank/DDBJ whole genome shotgun (WGS) entry which is preliminary data.</text>
</comment>
<dbReference type="EMBL" id="JAESHX010000059">
    <property type="protein sequence ID" value="MBW5893117.1"/>
    <property type="molecule type" value="Genomic_DNA"/>
</dbReference>
<sequence length="174" mass="19276">MATNWYISLAQLAERPGAVELSQVAQQVGQPIARPEILDAVLRGEETSQWPSEQVDVALKAAVRIGDVVEETQTLIDGYLQQRGYSLPLANVLPILTSWARSIARYKLHSHRISDERNDPIVRDYRDALRFLREVADGKFSLGLGDTQKAAGGLPQITGPGRTFSMDSLRDYGK</sequence>
<dbReference type="Proteomes" id="UP000696310">
    <property type="component" value="Unassembled WGS sequence"/>
</dbReference>
<reference evidence="1" key="2">
    <citation type="submission" date="2021-01" db="EMBL/GenBank/DDBJ databases">
        <authorList>
            <person name="Vargas Peralta D."/>
        </authorList>
    </citation>
    <scope>NUCLEOTIDE SEQUENCE</scope>
    <source>
        <strain evidence="1">A3</strain>
    </source>
</reference>
<evidence type="ECO:0000313" key="1">
    <source>
        <dbReference type="EMBL" id="MBW5893117.1"/>
    </source>
</evidence>
<accession>A0AAW4P1A9</accession>
<dbReference type="Pfam" id="PF07030">
    <property type="entry name" value="Phage_Mu_Gp36"/>
    <property type="match status" value="1"/>
</dbReference>
<evidence type="ECO:0000313" key="2">
    <source>
        <dbReference type="Proteomes" id="UP000696310"/>
    </source>
</evidence>
<reference evidence="1" key="1">
    <citation type="journal article" date="2021" name="bioRxiv">
        <title>Identification of Pectobacterium species isolated from the soft rot of tetecho (Neobuxbaumia tetetzo), a columnar cactus, and associated metagenomics.</title>
        <authorList>
            <person name="Vargas-Peralta D."/>
            <person name="Narvaez-Barragan D.A."/>
            <person name="de Sandozequi A."/>
            <person name="Romero-Gutierrez M.F."/>
            <person name="Segovia L."/>
            <person name="Martinez-Anaya C."/>
            <person name="Alcaraz L.D."/>
            <person name="de la Torre Almaraz R."/>
        </authorList>
    </citation>
    <scope>NUCLEOTIDE SEQUENCE</scope>
    <source>
        <strain evidence="1">A3</strain>
    </source>
</reference>
<dbReference type="AlphaFoldDB" id="A0AAW4P1A9"/>
<dbReference type="InterPro" id="IPR009752">
    <property type="entry name" value="Phage_Mu_GpJ"/>
</dbReference>